<keyword evidence="2" id="KW-1185">Reference proteome</keyword>
<name>A0AAE1ALM8_9GAST</name>
<dbReference type="EMBL" id="JAWDGP010001574">
    <property type="protein sequence ID" value="KAK3790104.1"/>
    <property type="molecule type" value="Genomic_DNA"/>
</dbReference>
<reference evidence="1" key="1">
    <citation type="journal article" date="2023" name="G3 (Bethesda)">
        <title>A reference genome for the long-term kleptoplast-retaining sea slug Elysia crispata morphotype clarki.</title>
        <authorList>
            <person name="Eastman K.E."/>
            <person name="Pendleton A.L."/>
            <person name="Shaikh M.A."/>
            <person name="Suttiyut T."/>
            <person name="Ogas R."/>
            <person name="Tomko P."/>
            <person name="Gavelis G."/>
            <person name="Widhalm J.R."/>
            <person name="Wisecaver J.H."/>
        </authorList>
    </citation>
    <scope>NUCLEOTIDE SEQUENCE</scope>
    <source>
        <strain evidence="1">ECLA1</strain>
    </source>
</reference>
<evidence type="ECO:0000313" key="2">
    <source>
        <dbReference type="Proteomes" id="UP001283361"/>
    </source>
</evidence>
<organism evidence="1 2">
    <name type="scientific">Elysia crispata</name>
    <name type="common">lettuce slug</name>
    <dbReference type="NCBI Taxonomy" id="231223"/>
    <lineage>
        <taxon>Eukaryota</taxon>
        <taxon>Metazoa</taxon>
        <taxon>Spiralia</taxon>
        <taxon>Lophotrochozoa</taxon>
        <taxon>Mollusca</taxon>
        <taxon>Gastropoda</taxon>
        <taxon>Heterobranchia</taxon>
        <taxon>Euthyneura</taxon>
        <taxon>Panpulmonata</taxon>
        <taxon>Sacoglossa</taxon>
        <taxon>Placobranchoidea</taxon>
        <taxon>Plakobranchidae</taxon>
        <taxon>Elysia</taxon>
    </lineage>
</organism>
<dbReference type="AlphaFoldDB" id="A0AAE1ALM8"/>
<dbReference type="Proteomes" id="UP001283361">
    <property type="component" value="Unassembled WGS sequence"/>
</dbReference>
<comment type="caution">
    <text evidence="1">The sequence shown here is derived from an EMBL/GenBank/DDBJ whole genome shotgun (WGS) entry which is preliminary data.</text>
</comment>
<gene>
    <name evidence="1" type="ORF">RRG08_057070</name>
</gene>
<evidence type="ECO:0000313" key="1">
    <source>
        <dbReference type="EMBL" id="KAK3790104.1"/>
    </source>
</evidence>
<protein>
    <submittedName>
        <fullName evidence="1">Uncharacterized protein</fullName>
    </submittedName>
</protein>
<proteinExistence type="predicted"/>
<accession>A0AAE1ALM8</accession>
<sequence>MEHFSGVIYVDMWISRRAVCTDYRTKRSPRILHEPFVEIRNLPSHRQLVQIAHRNRKTALYLKLGGDLKLGLRYWNPHQQTWSTTSICRLVGNDLVPSPLGPFLAV</sequence>